<evidence type="ECO:0000313" key="8">
    <source>
        <dbReference type="EMBL" id="EEB20249.1"/>
    </source>
</evidence>
<dbReference type="InterPro" id="IPR001926">
    <property type="entry name" value="TrpB-like_PALP"/>
</dbReference>
<dbReference type="SUPFAM" id="SSF53686">
    <property type="entry name" value="Tryptophan synthase beta subunit-like PLP-dependent enzymes"/>
    <property type="match status" value="1"/>
</dbReference>
<dbReference type="OrthoDB" id="728at2759"/>
<dbReference type="CDD" id="cd01561">
    <property type="entry name" value="CBS_like"/>
    <property type="match status" value="1"/>
</dbReference>
<keyword evidence="8" id="KW-0456">Lyase</keyword>
<evidence type="ECO:0000256" key="4">
    <source>
        <dbReference type="ARBA" id="ARBA00012041"/>
    </source>
</evidence>
<dbReference type="HOGENOM" id="CLU_021018_0_0_1"/>
<dbReference type="Gene3D" id="3.10.580.10">
    <property type="entry name" value="CBS-domain"/>
    <property type="match status" value="1"/>
</dbReference>
<dbReference type="GO" id="GO:0030170">
    <property type="term" value="F:pyridoxal phosphate binding"/>
    <property type="evidence" value="ECO:0007669"/>
    <property type="project" value="UniProtKB-ARBA"/>
</dbReference>
<evidence type="ECO:0000256" key="6">
    <source>
        <dbReference type="ARBA" id="ARBA00047490"/>
    </source>
</evidence>
<dbReference type="CTD" id="8237128"/>
<comment type="catalytic activity">
    <reaction evidence="6">
        <text>L-homocysteine + L-serine = L,L-cystathionine + H2O</text>
        <dbReference type="Rhea" id="RHEA:10112"/>
        <dbReference type="ChEBI" id="CHEBI:15377"/>
        <dbReference type="ChEBI" id="CHEBI:33384"/>
        <dbReference type="ChEBI" id="CHEBI:58161"/>
        <dbReference type="ChEBI" id="CHEBI:58199"/>
        <dbReference type="EC" id="4.2.1.22"/>
    </reaction>
</comment>
<dbReference type="InterPro" id="IPR046342">
    <property type="entry name" value="CBS_dom_sf"/>
</dbReference>
<comment type="cofactor">
    <cofactor evidence="1">
        <name>pyridoxal 5'-phosphate</name>
        <dbReference type="ChEBI" id="CHEBI:597326"/>
    </cofactor>
</comment>
<reference evidence="8" key="2">
    <citation type="submission" date="2007-04" db="EMBL/GenBank/DDBJ databases">
        <title>The genome of the human body louse.</title>
        <authorList>
            <consortium name="The Human Body Louse Genome Consortium"/>
            <person name="Kirkness E."/>
            <person name="Walenz B."/>
            <person name="Hass B."/>
            <person name="Bruggner R."/>
            <person name="Strausberg R."/>
        </authorList>
    </citation>
    <scope>NUCLEOTIDE SEQUENCE</scope>
    <source>
        <strain evidence="8">USDA</strain>
    </source>
</reference>
<evidence type="ECO:0000256" key="1">
    <source>
        <dbReference type="ARBA" id="ARBA00001933"/>
    </source>
</evidence>
<comment type="similarity">
    <text evidence="3">Belongs to the cysteine synthase/cystathionine beta-synthase family.</text>
</comment>
<dbReference type="SUPFAM" id="SSF54631">
    <property type="entry name" value="CBS-domain pair"/>
    <property type="match status" value="1"/>
</dbReference>
<dbReference type="Gene3D" id="3.40.50.1100">
    <property type="match status" value="2"/>
</dbReference>
<proteinExistence type="inferred from homology"/>
<dbReference type="EMBL" id="DS235882">
    <property type="protein sequence ID" value="EEB20249.1"/>
    <property type="molecule type" value="Genomic_DNA"/>
</dbReference>
<name>E0W3P3_PEDHC</name>
<sequence>MNDIPVQPKAPIPREILCSGEENVQFIYPCGIKQCTWSPGSDLNSSPHAPFSPPPESQKILPNILHAIGNTPLVRLNNIPQSYGIKCEILAKCEFFNPTGSVKDRIALNMILDAERKNILKPGDTLIEPTAGNTGLGLAIGARLKGYKCLCVMPMRMSTDKVDALKALGAKVLRIPKGDLGTENCIFNVSQKVCRETPHSIILDQFRNPSNPLAHYERTAEEILYQCDGKIDGIVAAAGTGGTLTGIGRKIKDKCPTCKIIGADPLGSKMAEPNEINETDVKTFEMEGIGFTFVPTTLDRSVVSKWYKVSDKDSMLMARRLVAEEGILCGGSSGTAMCAAIEEAKTMSEGERLVVILPDGLRNYMTKFASDPWMKIRGYVEVDEENHWWWSYIPVKVLKLKNPHIINSSATCSQAIRNMTKNNMNHIFVEKNGLIIGFTTSENMLSDLMEFKYKFEDAIENVVAPIKTVNDETPLGKICAILQVEKFVLVETGKHLKLYCLHFQNILMGIIKFPVDKIQNGQWEKEIKYVMTNDLLAFISEDQN</sequence>
<dbReference type="RefSeq" id="XP_002432987.1">
    <property type="nucleotide sequence ID" value="XM_002432942.1"/>
</dbReference>
<reference evidence="8" key="1">
    <citation type="submission" date="2007-04" db="EMBL/GenBank/DDBJ databases">
        <title>Annotation of Pediculus humanus corporis strain USDA.</title>
        <authorList>
            <person name="Kirkness E."/>
            <person name="Hannick L."/>
            <person name="Hass B."/>
            <person name="Bruggner R."/>
            <person name="Lawson D."/>
            <person name="Bidwell S."/>
            <person name="Joardar V."/>
            <person name="Caler E."/>
            <person name="Walenz B."/>
            <person name="Inman J."/>
            <person name="Schobel S."/>
            <person name="Galinsky K."/>
            <person name="Amedeo P."/>
            <person name="Strausberg R."/>
        </authorList>
    </citation>
    <scope>NUCLEOTIDE SEQUENCE</scope>
    <source>
        <strain evidence="8">USDA</strain>
    </source>
</reference>
<evidence type="ECO:0000259" key="7">
    <source>
        <dbReference type="Pfam" id="PF00291"/>
    </source>
</evidence>
<dbReference type="eggNOG" id="KOG1252">
    <property type="taxonomic scope" value="Eukaryota"/>
</dbReference>
<dbReference type="GO" id="GO:0004122">
    <property type="term" value="F:cystathionine beta-synthase activity"/>
    <property type="evidence" value="ECO:0007669"/>
    <property type="project" value="UniProtKB-EC"/>
</dbReference>
<comment type="pathway">
    <text evidence="2">Amino-acid biosynthesis; L-cysteine biosynthesis; L-cysteine from L-homocysteine and L-serine: step 1/2.</text>
</comment>
<dbReference type="Pfam" id="PF00291">
    <property type="entry name" value="PALP"/>
    <property type="match status" value="1"/>
</dbReference>
<dbReference type="FunFam" id="3.40.50.1100:FF:000118">
    <property type="entry name" value="Related to CYS4-cystathionine beta-synthase"/>
    <property type="match status" value="1"/>
</dbReference>
<evidence type="ECO:0000256" key="3">
    <source>
        <dbReference type="ARBA" id="ARBA00007103"/>
    </source>
</evidence>
<keyword evidence="5" id="KW-0663">Pyridoxal phosphate</keyword>
<dbReference type="GeneID" id="8237128"/>
<dbReference type="GO" id="GO:0006535">
    <property type="term" value="P:cysteine biosynthetic process from serine"/>
    <property type="evidence" value="ECO:0007669"/>
    <property type="project" value="InterPro"/>
</dbReference>
<evidence type="ECO:0000256" key="5">
    <source>
        <dbReference type="ARBA" id="ARBA00022898"/>
    </source>
</evidence>
<organism>
    <name type="scientific">Pediculus humanus subsp. corporis</name>
    <name type="common">Body louse</name>
    <dbReference type="NCBI Taxonomy" id="121224"/>
    <lineage>
        <taxon>Eukaryota</taxon>
        <taxon>Metazoa</taxon>
        <taxon>Ecdysozoa</taxon>
        <taxon>Arthropoda</taxon>
        <taxon>Hexapoda</taxon>
        <taxon>Insecta</taxon>
        <taxon>Pterygota</taxon>
        <taxon>Neoptera</taxon>
        <taxon>Paraneoptera</taxon>
        <taxon>Psocodea</taxon>
        <taxon>Troctomorpha</taxon>
        <taxon>Phthiraptera</taxon>
        <taxon>Anoplura</taxon>
        <taxon>Pediculidae</taxon>
        <taxon>Pediculus</taxon>
    </lineage>
</organism>
<dbReference type="EC" id="4.2.1.22" evidence="4"/>
<evidence type="ECO:0000256" key="2">
    <source>
        <dbReference type="ARBA" id="ARBA00005003"/>
    </source>
</evidence>
<dbReference type="KEGG" id="phu:Phum_PHUM607830"/>
<accession>E0W3P3</accession>
<dbReference type="OMA" id="YISIAHR"/>
<feature type="domain" description="Tryptophan synthase beta chain-like PALP" evidence="7">
    <location>
        <begin position="65"/>
        <end position="359"/>
    </location>
</feature>
<dbReference type="STRING" id="121224.E0W3P3"/>
<dbReference type="InterPro" id="IPR036052">
    <property type="entry name" value="TrpB-like_PALP_sf"/>
</dbReference>
<dbReference type="PhylomeDB" id="E0W3P3"/>
<gene>
    <name evidence="8" type="ORF">Phum_PHUM607830</name>
</gene>
<dbReference type="PROSITE" id="PS00901">
    <property type="entry name" value="CYS_SYNTHASE"/>
    <property type="match status" value="1"/>
</dbReference>
<dbReference type="InterPro" id="IPR050214">
    <property type="entry name" value="Cys_Synth/Cystath_Beta-Synth"/>
</dbReference>
<dbReference type="PANTHER" id="PTHR10314">
    <property type="entry name" value="CYSTATHIONINE BETA-SYNTHASE"/>
    <property type="match status" value="1"/>
</dbReference>
<dbReference type="InterPro" id="IPR001216">
    <property type="entry name" value="P-phosphate_BS"/>
</dbReference>
<dbReference type="AlphaFoldDB" id="E0W3P3"/>
<protein>
    <recommendedName>
        <fullName evidence="4">cystathionine beta-synthase</fullName>
        <ecNumber evidence="4">4.2.1.22</ecNumber>
    </recommendedName>
</protein>
<dbReference type="FunFam" id="3.40.50.1100:FF:000003">
    <property type="entry name" value="Cystathionine beta-synthase"/>
    <property type="match status" value="1"/>
</dbReference>